<organism evidence="2 3">
    <name type="scientific">Lentzea guizhouensis</name>
    <dbReference type="NCBI Taxonomy" id="1586287"/>
    <lineage>
        <taxon>Bacteria</taxon>
        <taxon>Bacillati</taxon>
        <taxon>Actinomycetota</taxon>
        <taxon>Actinomycetes</taxon>
        <taxon>Pseudonocardiales</taxon>
        <taxon>Pseudonocardiaceae</taxon>
        <taxon>Lentzea</taxon>
    </lineage>
</organism>
<keyword evidence="3" id="KW-1185">Reference proteome</keyword>
<dbReference type="InterPro" id="IPR001466">
    <property type="entry name" value="Beta-lactam-related"/>
</dbReference>
<accession>A0A1B2HI66</accession>
<feature type="domain" description="Beta-lactamase-related" evidence="1">
    <location>
        <begin position="30"/>
        <end position="311"/>
    </location>
</feature>
<dbReference type="OrthoDB" id="503788at2"/>
<dbReference type="SUPFAM" id="SSF56601">
    <property type="entry name" value="beta-lactamase/transpeptidase-like"/>
    <property type="match status" value="1"/>
</dbReference>
<sequence length="341" mass="37102">MNVIAAVAALSLITPIPQQLDQIVKDGMPGVEMHVNGRDHAKGNAPLNGRVRVGSITKSFVAVTVLQLVGEGKVQLDGPVKNYVPRIEDERITVRQVLQHTSGLPEYAVAVGIAKIEDVRNRYFEPYELLEAGLNQPKTGEPGEKYSYSNTNYVVAGLLVQKVTGRPVAEEVQRRVLDRAHLRDTYWPSQGERTIRGRHARGYVLSDMFDPGSKVVDATELDSSQAWAAGALVSTPQDIARFYRELLNGGLLKKPQLDEMRRTIPIDDRNAAGLGLESTKLSCGGEYWGHGGTIHGFSSFGAATDSGRHTAITATALLGTYGDPQKSLKQMLDVVDTALCK</sequence>
<dbReference type="EMBL" id="CP016793">
    <property type="protein sequence ID" value="ANZ37401.1"/>
    <property type="molecule type" value="Genomic_DNA"/>
</dbReference>
<dbReference type="Proteomes" id="UP000093053">
    <property type="component" value="Chromosome"/>
</dbReference>
<evidence type="ECO:0000313" key="3">
    <source>
        <dbReference type="Proteomes" id="UP000093053"/>
    </source>
</evidence>
<dbReference type="AlphaFoldDB" id="A0A1B2HI66"/>
<dbReference type="RefSeq" id="WP_065915794.1">
    <property type="nucleotide sequence ID" value="NZ_CP016793.1"/>
</dbReference>
<evidence type="ECO:0000313" key="2">
    <source>
        <dbReference type="EMBL" id="ANZ37401.1"/>
    </source>
</evidence>
<dbReference type="InterPro" id="IPR050491">
    <property type="entry name" value="AmpC-like"/>
</dbReference>
<name>A0A1B2HI66_9PSEU</name>
<protein>
    <recommendedName>
        <fullName evidence="1">Beta-lactamase-related domain-containing protein</fullName>
    </recommendedName>
</protein>
<proteinExistence type="predicted"/>
<evidence type="ECO:0000259" key="1">
    <source>
        <dbReference type="Pfam" id="PF00144"/>
    </source>
</evidence>
<dbReference type="PANTHER" id="PTHR46825:SF7">
    <property type="entry name" value="D-ALANYL-D-ALANINE CARBOXYPEPTIDASE"/>
    <property type="match status" value="1"/>
</dbReference>
<gene>
    <name evidence="2" type="ORF">BBK82_16390</name>
</gene>
<dbReference type="STRING" id="1586287.BBK82_16390"/>
<dbReference type="Gene3D" id="3.40.710.10">
    <property type="entry name" value="DD-peptidase/beta-lactamase superfamily"/>
    <property type="match status" value="1"/>
</dbReference>
<dbReference type="Pfam" id="PF00144">
    <property type="entry name" value="Beta-lactamase"/>
    <property type="match status" value="1"/>
</dbReference>
<reference evidence="2 3" key="1">
    <citation type="submission" date="2016-07" db="EMBL/GenBank/DDBJ databases">
        <title>Complete genome sequence of the Lentzea guizhouensis DHS C013.</title>
        <authorList>
            <person name="Cao C."/>
        </authorList>
    </citation>
    <scope>NUCLEOTIDE SEQUENCE [LARGE SCALE GENOMIC DNA]</scope>
    <source>
        <strain evidence="2 3">DHS C013</strain>
    </source>
</reference>
<dbReference type="KEGG" id="led:BBK82_16390"/>
<dbReference type="PANTHER" id="PTHR46825">
    <property type="entry name" value="D-ALANYL-D-ALANINE-CARBOXYPEPTIDASE/ENDOPEPTIDASE AMPH"/>
    <property type="match status" value="1"/>
</dbReference>
<dbReference type="InterPro" id="IPR012338">
    <property type="entry name" value="Beta-lactam/transpept-like"/>
</dbReference>